<feature type="domain" description="Mitochondrial splicing suppressor 51-like C-terminal" evidence="1">
    <location>
        <begin position="42"/>
        <end position="230"/>
    </location>
</feature>
<name>A0A8J6C4D5_DIALT</name>
<dbReference type="OrthoDB" id="432970at2759"/>
<proteinExistence type="predicted"/>
<evidence type="ECO:0000313" key="3">
    <source>
        <dbReference type="Proteomes" id="UP000751190"/>
    </source>
</evidence>
<keyword evidence="3" id="KW-1185">Reference proteome</keyword>
<organism evidence="2 3">
    <name type="scientific">Diacronema lutheri</name>
    <name type="common">Unicellular marine alga</name>
    <name type="synonym">Monochrysis lutheri</name>
    <dbReference type="NCBI Taxonomy" id="2081491"/>
    <lineage>
        <taxon>Eukaryota</taxon>
        <taxon>Haptista</taxon>
        <taxon>Haptophyta</taxon>
        <taxon>Pavlovophyceae</taxon>
        <taxon>Pavlovales</taxon>
        <taxon>Pavlovaceae</taxon>
        <taxon>Diacronema</taxon>
    </lineage>
</organism>
<accession>A0A8J6C4D5</accession>
<comment type="caution">
    <text evidence="2">The sequence shown here is derived from an EMBL/GenBank/DDBJ whole genome shotgun (WGS) entry which is preliminary data.</text>
</comment>
<dbReference type="InterPro" id="IPR046824">
    <property type="entry name" value="Mss51-like_C"/>
</dbReference>
<gene>
    <name evidence="2" type="ORF">KFE25_009814</name>
</gene>
<dbReference type="AlphaFoldDB" id="A0A8J6C4D5"/>
<evidence type="ECO:0000259" key="1">
    <source>
        <dbReference type="Pfam" id="PF20179"/>
    </source>
</evidence>
<sequence>MAVPRVWRDVVPAASDAERAELSDALGRAHTMLLALDRLHGARTLARAAQPLALLVLGPDAREGSSASELARTFEPLVRGLLASAAPASGERELRVWLVLVGPNLLCAEPPFERAIAPVDGGGGLCATLRVSCVRQMLHESECTSALALPGGARFACAFAFNAGFWGYETWAASIRRLGELGDVPLVVTSYNELEADEDAGALEELGLDEARDWRWAPECNPFASTREWSNSLGRTARDNGWWQCVDARPSAARICAPELAAR</sequence>
<reference evidence="2" key="1">
    <citation type="submission" date="2021-05" db="EMBL/GenBank/DDBJ databases">
        <title>The genome of the haptophyte Pavlova lutheri (Diacronema luteri, Pavlovales) - a model for lipid biosynthesis in eukaryotic algae.</title>
        <authorList>
            <person name="Hulatt C.J."/>
            <person name="Posewitz M.C."/>
        </authorList>
    </citation>
    <scope>NUCLEOTIDE SEQUENCE</scope>
    <source>
        <strain evidence="2">NIVA-4/92</strain>
    </source>
</reference>
<dbReference type="PANTHER" id="PTHR28069">
    <property type="entry name" value="GH20023P"/>
    <property type="match status" value="1"/>
</dbReference>
<dbReference type="Proteomes" id="UP000751190">
    <property type="component" value="Unassembled WGS sequence"/>
</dbReference>
<dbReference type="Pfam" id="PF20179">
    <property type="entry name" value="MSS51_C"/>
    <property type="match status" value="1"/>
</dbReference>
<protein>
    <recommendedName>
        <fullName evidence="1">Mitochondrial splicing suppressor 51-like C-terminal domain-containing protein</fullName>
    </recommendedName>
</protein>
<evidence type="ECO:0000313" key="2">
    <source>
        <dbReference type="EMBL" id="KAG8457235.1"/>
    </source>
</evidence>
<dbReference type="EMBL" id="JAGTXO010000077">
    <property type="protein sequence ID" value="KAG8457235.1"/>
    <property type="molecule type" value="Genomic_DNA"/>
</dbReference>